<gene>
    <name evidence="1" type="ORF">CEXT_47781</name>
</gene>
<dbReference type="AlphaFoldDB" id="A0AAV4PX42"/>
<protein>
    <recommendedName>
        <fullName evidence="3">Tc1-like transposase DDE domain-containing protein</fullName>
    </recommendedName>
</protein>
<evidence type="ECO:0008006" key="3">
    <source>
        <dbReference type="Google" id="ProtNLM"/>
    </source>
</evidence>
<evidence type="ECO:0000313" key="2">
    <source>
        <dbReference type="Proteomes" id="UP001054945"/>
    </source>
</evidence>
<organism evidence="1 2">
    <name type="scientific">Caerostris extrusa</name>
    <name type="common">Bark spider</name>
    <name type="synonym">Caerostris bankana</name>
    <dbReference type="NCBI Taxonomy" id="172846"/>
    <lineage>
        <taxon>Eukaryota</taxon>
        <taxon>Metazoa</taxon>
        <taxon>Ecdysozoa</taxon>
        <taxon>Arthropoda</taxon>
        <taxon>Chelicerata</taxon>
        <taxon>Arachnida</taxon>
        <taxon>Araneae</taxon>
        <taxon>Araneomorphae</taxon>
        <taxon>Entelegynae</taxon>
        <taxon>Araneoidea</taxon>
        <taxon>Araneidae</taxon>
        <taxon>Caerostris</taxon>
    </lineage>
</organism>
<name>A0AAV4PX42_CAEEX</name>
<evidence type="ECO:0000313" key="1">
    <source>
        <dbReference type="EMBL" id="GIY02153.1"/>
    </source>
</evidence>
<proteinExistence type="predicted"/>
<keyword evidence="2" id="KW-1185">Reference proteome</keyword>
<dbReference type="Proteomes" id="UP001054945">
    <property type="component" value="Unassembled WGS sequence"/>
</dbReference>
<dbReference type="EMBL" id="BPLR01005417">
    <property type="protein sequence ID" value="GIY02153.1"/>
    <property type="molecule type" value="Genomic_DNA"/>
</dbReference>
<sequence length="91" mass="10339">MSFTDVSCTTTFSDAILTPGIGGLWQVLDSYSGDNFILRDNAQTHRVRIVENYLQQQAIQFHEECSSIFGSKSHEQSEDYLNQHVDFILPP</sequence>
<reference evidence="1 2" key="1">
    <citation type="submission" date="2021-06" db="EMBL/GenBank/DDBJ databases">
        <title>Caerostris extrusa draft genome.</title>
        <authorList>
            <person name="Kono N."/>
            <person name="Arakawa K."/>
        </authorList>
    </citation>
    <scope>NUCLEOTIDE SEQUENCE [LARGE SCALE GENOMIC DNA]</scope>
</reference>
<comment type="caution">
    <text evidence="1">The sequence shown here is derived from an EMBL/GenBank/DDBJ whole genome shotgun (WGS) entry which is preliminary data.</text>
</comment>
<accession>A0AAV4PX42</accession>